<feature type="compositionally biased region" description="Acidic residues" evidence="1">
    <location>
        <begin position="502"/>
        <end position="524"/>
    </location>
</feature>
<feature type="compositionally biased region" description="Low complexity" evidence="1">
    <location>
        <begin position="345"/>
        <end position="360"/>
    </location>
</feature>
<dbReference type="InterPro" id="IPR022127">
    <property type="entry name" value="STIMATE/YPL162C"/>
</dbReference>
<evidence type="ECO:0000256" key="1">
    <source>
        <dbReference type="SAM" id="MobiDB-lite"/>
    </source>
</evidence>
<reference evidence="3 4" key="1">
    <citation type="submission" date="2016-07" db="EMBL/GenBank/DDBJ databases">
        <title>Pervasive Adenine N6-methylation of Active Genes in Fungi.</title>
        <authorList>
            <consortium name="DOE Joint Genome Institute"/>
            <person name="Mondo S.J."/>
            <person name="Dannebaum R.O."/>
            <person name="Kuo R.C."/>
            <person name="Labutti K."/>
            <person name="Haridas S."/>
            <person name="Kuo A."/>
            <person name="Salamov A."/>
            <person name="Ahrendt S.R."/>
            <person name="Lipzen A."/>
            <person name="Sullivan W."/>
            <person name="Andreopoulos W.B."/>
            <person name="Clum A."/>
            <person name="Lindquist E."/>
            <person name="Daum C."/>
            <person name="Ramamoorthy G.K."/>
            <person name="Gryganskyi A."/>
            <person name="Culley D."/>
            <person name="Magnuson J.K."/>
            <person name="James T.Y."/>
            <person name="O'Malley M.A."/>
            <person name="Stajich J.E."/>
            <person name="Spatafora J.W."/>
            <person name="Visel A."/>
            <person name="Grigoriev I.V."/>
        </authorList>
    </citation>
    <scope>NUCLEOTIDE SEQUENCE [LARGE SCALE GENOMIC DNA]</scope>
    <source>
        <strain evidence="3 4">62-1032</strain>
    </source>
</reference>
<feature type="compositionally biased region" description="Acidic residues" evidence="1">
    <location>
        <begin position="451"/>
        <end position="461"/>
    </location>
</feature>
<keyword evidence="2" id="KW-1133">Transmembrane helix</keyword>
<dbReference type="OrthoDB" id="431202at2759"/>
<name>A0A1Y2FAQ5_9BASI</name>
<feature type="compositionally biased region" description="Acidic residues" evidence="1">
    <location>
        <begin position="249"/>
        <end position="265"/>
    </location>
</feature>
<dbReference type="Pfam" id="PF12400">
    <property type="entry name" value="STIMATE"/>
    <property type="match status" value="1"/>
</dbReference>
<comment type="caution">
    <text evidence="3">The sequence shown here is derived from an EMBL/GenBank/DDBJ whole genome shotgun (WGS) entry which is preliminary data.</text>
</comment>
<dbReference type="GO" id="GO:0016020">
    <property type="term" value="C:membrane"/>
    <property type="evidence" value="ECO:0007669"/>
    <property type="project" value="TreeGrafter"/>
</dbReference>
<feature type="transmembrane region" description="Helical" evidence="2">
    <location>
        <begin position="154"/>
        <end position="175"/>
    </location>
</feature>
<dbReference type="Proteomes" id="UP000193467">
    <property type="component" value="Unassembled WGS sequence"/>
</dbReference>
<evidence type="ECO:0000256" key="2">
    <source>
        <dbReference type="SAM" id="Phobius"/>
    </source>
</evidence>
<protein>
    <submittedName>
        <fullName evidence="3">Vaculolar membrane protein-domain-containing protein</fullName>
    </submittedName>
</protein>
<dbReference type="STRING" id="106004.A0A1Y2FAQ5"/>
<feature type="transmembrane region" description="Helical" evidence="2">
    <location>
        <begin position="30"/>
        <end position="52"/>
    </location>
</feature>
<gene>
    <name evidence="3" type="ORF">BCR35DRAFT_304276</name>
</gene>
<feature type="compositionally biased region" description="Gly residues" evidence="1">
    <location>
        <begin position="273"/>
        <end position="284"/>
    </location>
</feature>
<sequence>MDDLIPTTISNATLPLVAITAEVDPETCQLLGPVALGVQALMGLIVMGSLVLKRAQEKPKRKWRVWSGDVGKQVVGQAFVHASNVLISDLIARHKADNPCSLYALNIAIDTTLGVLVLFGFLKLSTRLLVHYHPTYRTGDYGNPFSSAIWARQAAVYVACLGAMKVVVLLLFWAFPALFKFANWCLSWLPTDDAQVVFVMLIFPLVMNLFQFLTIDSILKSKSPLSSAFLDTPHPDDDGESRRGFLEPSSDDLDDDDDEDFDDEGMPAKGRKGLGLGAGVGEGDSGYAVSPESREREEGFDAASGRGGGGDRTPSRSSTRMRDDGDRTPRASVAFNANGGGGGHSYPPTLPSSSSNTPSTTPRPSPNPATKRLSSYGAADVSPPATPFAPASVSPPPSFRSLDPLSEKPASSYPASSPSTSDNEKSISLSHPPPQAPSITSLRRDSTASDVSEEGEGDDGWGADWGASMTSLEFVREVEELERDSKGSSVVGGAAGKGGSGEGEEVDVGDDWGFEAEEEAEEREVVERPTPQARKVRVD</sequence>
<feature type="transmembrane region" description="Helical" evidence="2">
    <location>
        <begin position="195"/>
        <end position="215"/>
    </location>
</feature>
<feature type="compositionally biased region" description="Basic and acidic residues" evidence="1">
    <location>
        <begin position="320"/>
        <end position="329"/>
    </location>
</feature>
<feature type="compositionally biased region" description="Basic and acidic residues" evidence="1">
    <location>
        <begin position="474"/>
        <end position="486"/>
    </location>
</feature>
<proteinExistence type="predicted"/>
<dbReference type="AlphaFoldDB" id="A0A1Y2FAQ5"/>
<feature type="region of interest" description="Disordered" evidence="1">
    <location>
        <begin position="230"/>
        <end position="539"/>
    </location>
</feature>
<dbReference type="EMBL" id="MCGR01000024">
    <property type="protein sequence ID" value="ORY80717.1"/>
    <property type="molecule type" value="Genomic_DNA"/>
</dbReference>
<dbReference type="InParanoid" id="A0A1Y2FAQ5"/>
<evidence type="ECO:0000313" key="4">
    <source>
        <dbReference type="Proteomes" id="UP000193467"/>
    </source>
</evidence>
<dbReference type="PANTHER" id="PTHR31735">
    <property type="entry name" value="VACUOLAR MEMBRANE PROTEIN YPL162C"/>
    <property type="match status" value="1"/>
</dbReference>
<evidence type="ECO:0000313" key="3">
    <source>
        <dbReference type="EMBL" id="ORY80717.1"/>
    </source>
</evidence>
<keyword evidence="2" id="KW-0472">Membrane</keyword>
<keyword evidence="4" id="KW-1185">Reference proteome</keyword>
<keyword evidence="2" id="KW-0812">Transmembrane</keyword>
<accession>A0A1Y2FAQ5</accession>
<dbReference type="PANTHER" id="PTHR31735:SF1">
    <property type="entry name" value="VACUOLAR MEMBRANE PROTEIN YPL162C"/>
    <property type="match status" value="1"/>
</dbReference>
<feature type="transmembrane region" description="Helical" evidence="2">
    <location>
        <begin position="103"/>
        <end position="122"/>
    </location>
</feature>
<feature type="compositionally biased region" description="Low complexity" evidence="1">
    <location>
        <begin position="409"/>
        <end position="421"/>
    </location>
</feature>
<feature type="compositionally biased region" description="Basic and acidic residues" evidence="1">
    <location>
        <begin position="233"/>
        <end position="245"/>
    </location>
</feature>
<organism evidence="3 4">
    <name type="scientific">Leucosporidium creatinivorum</name>
    <dbReference type="NCBI Taxonomy" id="106004"/>
    <lineage>
        <taxon>Eukaryota</taxon>
        <taxon>Fungi</taxon>
        <taxon>Dikarya</taxon>
        <taxon>Basidiomycota</taxon>
        <taxon>Pucciniomycotina</taxon>
        <taxon>Microbotryomycetes</taxon>
        <taxon>Leucosporidiales</taxon>
        <taxon>Leucosporidium</taxon>
    </lineage>
</organism>